<dbReference type="PANTHER" id="PTHR21210">
    <property type="entry name" value="TRNA (URACIL-O(2)-)-METHYLTRANSFERASE-RELATED"/>
    <property type="match status" value="1"/>
</dbReference>
<keyword evidence="7 11" id="KW-0949">S-adenosyl-L-methionine</keyword>
<keyword evidence="10" id="KW-0863">Zinc-finger</keyword>
<name>A8P0B4_BRUMA</name>
<dbReference type="EMBL" id="DS238438">
    <property type="protein sequence ID" value="EDP37021.1"/>
    <property type="molecule type" value="Genomic_DNA"/>
</dbReference>
<evidence type="ECO:0000256" key="2">
    <source>
        <dbReference type="ARBA" id="ARBA00004496"/>
    </source>
</evidence>
<sequence length="316" mass="36725">MELYSQVYCEIKNKWGQQIAATWTERTNPQKFVYEDCAIAAYLIVYWRQKGFLPQKFCDIGCGNGLLVYLLQKMKVNGYGIDLRQRKIWAKFVGTDLKEKTLNPKEDLLSDSDFLIGNHTDELTPWIPIMAARLGYCVEEDRLKIPSTKRYCFLCTVPASGLVENLENVISNILTRASLPNFVPREKIERIRNCSKLSRDFQQALTTKIFKRFFELSSDKATVYWHEKQSCSLKEIADVLNEEEKAQLRNSDGGLQTFLKNQHQIFKIVKGTVSIRNWAEEGNRRVEGKLRTRDCWFHKYHPNGCPLSAEDCSYKH</sequence>
<dbReference type="InterPro" id="IPR000571">
    <property type="entry name" value="Znf_CCCH"/>
</dbReference>
<feature type="zinc finger region" description="C3H1-type" evidence="10">
    <location>
        <begin position="289"/>
        <end position="316"/>
    </location>
</feature>
<comment type="function">
    <text evidence="11">Adenosyl-L-methionine (AdoMet)-dependent tRNA (uracil-O(2)-)-methyltransferase.</text>
</comment>
<dbReference type="EC" id="2.1.1.211" evidence="11"/>
<keyword evidence="10" id="KW-0479">Metal-binding</keyword>
<dbReference type="InterPro" id="IPR029063">
    <property type="entry name" value="SAM-dependent_MTases_sf"/>
</dbReference>
<evidence type="ECO:0000256" key="5">
    <source>
        <dbReference type="ARBA" id="ARBA00022603"/>
    </source>
</evidence>
<keyword evidence="5 11" id="KW-0489">Methyltransferase</keyword>
<dbReference type="AlphaFoldDB" id="A8P0B4"/>
<evidence type="ECO:0000259" key="12">
    <source>
        <dbReference type="PROSITE" id="PS50103"/>
    </source>
</evidence>
<keyword evidence="8 11" id="KW-0819">tRNA processing</keyword>
<keyword evidence="4 11" id="KW-0963">Cytoplasm</keyword>
<evidence type="ECO:0000256" key="11">
    <source>
        <dbReference type="RuleBase" id="RU368004"/>
    </source>
</evidence>
<keyword evidence="6 11" id="KW-0808">Transferase</keyword>
<evidence type="ECO:0000256" key="3">
    <source>
        <dbReference type="ARBA" id="ARBA00009056"/>
    </source>
</evidence>
<gene>
    <name evidence="13" type="ORF">Bm1_13355</name>
</gene>
<accession>A8P0B4</accession>
<evidence type="ECO:0000256" key="8">
    <source>
        <dbReference type="ARBA" id="ARBA00022694"/>
    </source>
</evidence>
<comment type="subcellular location">
    <subcellularLocation>
        <location evidence="2 11">Cytoplasm</location>
    </subcellularLocation>
</comment>
<dbReference type="GO" id="GO:0005737">
    <property type="term" value="C:cytoplasm"/>
    <property type="evidence" value="ECO:0007669"/>
    <property type="project" value="UniProtKB-SubCell"/>
</dbReference>
<dbReference type="InterPro" id="IPR011671">
    <property type="entry name" value="tRNA_uracil_MeTrfase"/>
</dbReference>
<dbReference type="GO" id="GO:0008270">
    <property type="term" value="F:zinc ion binding"/>
    <property type="evidence" value="ECO:0007669"/>
    <property type="project" value="UniProtKB-KW"/>
</dbReference>
<keyword evidence="10" id="KW-0862">Zinc</keyword>
<feature type="domain" description="C3H1-type" evidence="12">
    <location>
        <begin position="289"/>
        <end position="316"/>
    </location>
</feature>
<evidence type="ECO:0000256" key="9">
    <source>
        <dbReference type="ARBA" id="ARBA00047957"/>
    </source>
</evidence>
<evidence type="ECO:0000256" key="10">
    <source>
        <dbReference type="PROSITE-ProRule" id="PRU00723"/>
    </source>
</evidence>
<comment type="catalytic activity">
    <reaction evidence="9 11">
        <text>uridine(44) in tRNA(Ser) + S-adenosyl-L-methionine = 2'-O-methyluridine(44) in tRNA(Ser) + S-adenosyl-L-homocysteine + H(+)</text>
        <dbReference type="Rhea" id="RHEA:43100"/>
        <dbReference type="Rhea" id="RHEA-COMP:10339"/>
        <dbReference type="Rhea" id="RHEA-COMP:10340"/>
        <dbReference type="ChEBI" id="CHEBI:15378"/>
        <dbReference type="ChEBI" id="CHEBI:57856"/>
        <dbReference type="ChEBI" id="CHEBI:59789"/>
        <dbReference type="ChEBI" id="CHEBI:65315"/>
        <dbReference type="ChEBI" id="CHEBI:74478"/>
        <dbReference type="EC" id="2.1.1.211"/>
    </reaction>
</comment>
<dbReference type="Pfam" id="PF07757">
    <property type="entry name" value="AdoMet_MTase"/>
    <property type="match status" value="1"/>
</dbReference>
<reference evidence="13" key="1">
    <citation type="journal article" date="2007" name="Science">
        <title>Draft genome of the filarial nematode parasite Brugia malayi.</title>
        <authorList>
            <person name="Ghedin E."/>
            <person name="Wang S."/>
            <person name="Spiro D."/>
            <person name="Caler E."/>
            <person name="Zhao Q."/>
            <person name="Crabtree J."/>
            <person name="Allen J.E."/>
            <person name="Delcher A.L."/>
            <person name="Guiliano D.B."/>
            <person name="Miranda-Saavedra D."/>
            <person name="Angiuoli S.V."/>
            <person name="Creasy T."/>
            <person name="Amedeo P."/>
            <person name="Haas B."/>
            <person name="El-Sayed N.M."/>
            <person name="Wortman J.R."/>
            <person name="Feldblyum T."/>
            <person name="Tallon L."/>
            <person name="Schatz M."/>
            <person name="Shumway M."/>
            <person name="Koo H."/>
            <person name="Salzberg S.L."/>
            <person name="Schobel S."/>
            <person name="Pertea M."/>
            <person name="Pop M."/>
            <person name="White O."/>
            <person name="Barton G.J."/>
            <person name="Carlow C.K."/>
            <person name="Crawford M.J."/>
            <person name="Daub J."/>
            <person name="Dimmic M.W."/>
            <person name="Estes C.F."/>
            <person name="Foster J.M."/>
            <person name="Ganatra M."/>
            <person name="Gregory W.F."/>
            <person name="Johnson N.M."/>
            <person name="Jin J."/>
            <person name="Komuniecki R."/>
            <person name="Korf I."/>
            <person name="Kumar S."/>
            <person name="Laney S."/>
            <person name="Li B.W."/>
            <person name="Li W."/>
            <person name="Lindblom T.H."/>
            <person name="Lustigman S."/>
            <person name="Ma D."/>
            <person name="Maina C.V."/>
            <person name="Martin D.M."/>
            <person name="McCarter J.P."/>
            <person name="McReynolds L."/>
            <person name="Mitreva M."/>
            <person name="Nutman T.B."/>
            <person name="Parkinson J."/>
            <person name="Peregrin-Alvarez J.M."/>
            <person name="Poole C."/>
            <person name="Ren Q."/>
            <person name="Saunders L."/>
            <person name="Sluder A.E."/>
            <person name="Smith K."/>
            <person name="Stanke M."/>
            <person name="Unnasch T.R."/>
            <person name="Ware J."/>
            <person name="Wei A.D."/>
            <person name="Weil G."/>
            <person name="Williams D.J."/>
            <person name="Zhang Y."/>
            <person name="Williams S.A."/>
            <person name="Fraser-Liggett C."/>
            <person name="Slatko B."/>
            <person name="Blaxter M.L."/>
            <person name="Scott A.L."/>
        </authorList>
    </citation>
    <scope>NUCLEOTIDE SEQUENCE [LARGE SCALE GENOMIC DNA]</scope>
</reference>
<comment type="function">
    <text evidence="1">Probable adenosyl-L-methionine (AdoMet)-dependent tRNA (uracil-O(2)-)-methyltransferase.</text>
</comment>
<dbReference type="SUPFAM" id="SSF53335">
    <property type="entry name" value="S-adenosyl-L-methionine-dependent methyltransferases"/>
    <property type="match status" value="1"/>
</dbReference>
<evidence type="ECO:0000313" key="13">
    <source>
        <dbReference type="EMBL" id="EDP37021.1"/>
    </source>
</evidence>
<evidence type="ECO:0000256" key="7">
    <source>
        <dbReference type="ARBA" id="ARBA00022691"/>
    </source>
</evidence>
<evidence type="ECO:0000256" key="6">
    <source>
        <dbReference type="ARBA" id="ARBA00022679"/>
    </source>
</evidence>
<dbReference type="GO" id="GO:0141101">
    <property type="term" value="F:tRNA(Ser) (uridine(44)-2'-O-)-methyltransferase activity"/>
    <property type="evidence" value="ECO:0007669"/>
    <property type="project" value="UniProtKB-EC"/>
</dbReference>
<proteinExistence type="inferred from homology"/>
<comment type="similarity">
    <text evidence="3 11">Belongs to the TRM44 family.</text>
</comment>
<evidence type="ECO:0000256" key="1">
    <source>
        <dbReference type="ARBA" id="ARBA00002778"/>
    </source>
</evidence>
<evidence type="ECO:0000256" key="4">
    <source>
        <dbReference type="ARBA" id="ARBA00022490"/>
    </source>
</evidence>
<dbReference type="GO" id="GO:0030488">
    <property type="term" value="P:tRNA methylation"/>
    <property type="evidence" value="ECO:0007669"/>
    <property type="project" value="UniProtKB-UniRule"/>
</dbReference>
<dbReference type="PROSITE" id="PS50103">
    <property type="entry name" value="ZF_C3H1"/>
    <property type="match status" value="1"/>
</dbReference>
<organism evidence="13">
    <name type="scientific">Brugia malayi</name>
    <name type="common">Filarial nematode worm</name>
    <dbReference type="NCBI Taxonomy" id="6279"/>
    <lineage>
        <taxon>Eukaryota</taxon>
        <taxon>Metazoa</taxon>
        <taxon>Ecdysozoa</taxon>
        <taxon>Nematoda</taxon>
        <taxon>Chromadorea</taxon>
        <taxon>Rhabditida</taxon>
        <taxon>Spirurina</taxon>
        <taxon>Spiruromorpha</taxon>
        <taxon>Filarioidea</taxon>
        <taxon>Onchocercidae</taxon>
        <taxon>Brugia</taxon>
    </lineage>
</organism>
<dbReference type="PANTHER" id="PTHR21210:SF0">
    <property type="entry name" value="TRNA (URACIL-O(2)-)-METHYLTRANSFERASE-RELATED"/>
    <property type="match status" value="1"/>
</dbReference>
<protein>
    <recommendedName>
        <fullName evidence="11">tRNA (uracil-O(2)-)-methyltransferase</fullName>
        <ecNumber evidence="11">2.1.1.211</ecNumber>
    </recommendedName>
</protein>